<feature type="domain" description="CENP-V/GFA" evidence="4">
    <location>
        <begin position="144"/>
        <end position="274"/>
    </location>
</feature>
<dbReference type="Proteomes" id="UP001239445">
    <property type="component" value="Unassembled WGS sequence"/>
</dbReference>
<reference evidence="5" key="1">
    <citation type="submission" date="2023-06" db="EMBL/GenBank/DDBJ databases">
        <title>Genome-scale phylogeny and comparative genomics of the fungal order Sordariales.</title>
        <authorList>
            <consortium name="Lawrence Berkeley National Laboratory"/>
            <person name="Hensen N."/>
            <person name="Bonometti L."/>
            <person name="Westerberg I."/>
            <person name="Brannstrom I.O."/>
            <person name="Guillou S."/>
            <person name="Cros-Aarteil S."/>
            <person name="Calhoun S."/>
            <person name="Haridas S."/>
            <person name="Kuo A."/>
            <person name="Mondo S."/>
            <person name="Pangilinan J."/>
            <person name="Riley R."/>
            <person name="Labutti K."/>
            <person name="Andreopoulos B."/>
            <person name="Lipzen A."/>
            <person name="Chen C."/>
            <person name="Yanf M."/>
            <person name="Daum C."/>
            <person name="Ng V."/>
            <person name="Clum A."/>
            <person name="Steindorff A."/>
            <person name="Ohm R."/>
            <person name="Martin F."/>
            <person name="Silar P."/>
            <person name="Natvig D."/>
            <person name="Lalanne C."/>
            <person name="Gautier V."/>
            <person name="Ament-Velasquez S.L."/>
            <person name="Kruys A."/>
            <person name="Hutchinson M.I."/>
            <person name="Powell A.J."/>
            <person name="Barry K."/>
            <person name="Miller A.N."/>
            <person name="Grigoriev I.V."/>
            <person name="Debuchy R."/>
            <person name="Gladieux P."/>
            <person name="Thoren M.H."/>
            <person name="Johannesson H."/>
        </authorList>
    </citation>
    <scope>NUCLEOTIDE SEQUENCE</scope>
    <source>
        <strain evidence="5">PSN4</strain>
    </source>
</reference>
<dbReference type="PANTHER" id="PTHR28620:SF1">
    <property type="entry name" value="CENP-V_GFA DOMAIN-CONTAINING PROTEIN"/>
    <property type="match status" value="1"/>
</dbReference>
<dbReference type="AlphaFoldDB" id="A0AAJ0BAY2"/>
<evidence type="ECO:0000313" key="6">
    <source>
        <dbReference type="Proteomes" id="UP001239445"/>
    </source>
</evidence>
<sequence>MAELKTYRGNCHCGAFVYEVDVPEIKSVGQCSCSICSKKAYLWIYPHRQSFRVLKGDEDALTSYTVTGQFLHKFCSNCGTALLCSAPGFPPERQLALNVRAIQGIVPWDLERRPVDGASYGAQYEAPKYTGPGPTAEIENAKMYYGSCHCGAVRVALRSLPLDKDYPEQVVECNCSICSINGCIWIYPRVDQLDYQGRENLATYRFGNRHLQKTFCKTCGVSFANEAAELTQEEFDALPSDRTRDWHQRFKANCGFNIRVLNDYDFTSIKEPWRNTRGQDMEPRYVYPSL</sequence>
<organism evidence="5 6">
    <name type="scientific">Echria macrotheca</name>
    <dbReference type="NCBI Taxonomy" id="438768"/>
    <lineage>
        <taxon>Eukaryota</taxon>
        <taxon>Fungi</taxon>
        <taxon>Dikarya</taxon>
        <taxon>Ascomycota</taxon>
        <taxon>Pezizomycotina</taxon>
        <taxon>Sordariomycetes</taxon>
        <taxon>Sordariomycetidae</taxon>
        <taxon>Sordariales</taxon>
        <taxon>Schizotheciaceae</taxon>
        <taxon>Echria</taxon>
    </lineage>
</organism>
<dbReference type="PROSITE" id="PS51891">
    <property type="entry name" value="CENP_V_GFA"/>
    <property type="match status" value="2"/>
</dbReference>
<dbReference type="InterPro" id="IPR052355">
    <property type="entry name" value="CENP-V-like"/>
</dbReference>
<evidence type="ECO:0000256" key="2">
    <source>
        <dbReference type="ARBA" id="ARBA00022723"/>
    </source>
</evidence>
<dbReference type="GO" id="GO:0016846">
    <property type="term" value="F:carbon-sulfur lyase activity"/>
    <property type="evidence" value="ECO:0007669"/>
    <property type="project" value="InterPro"/>
</dbReference>
<dbReference type="InterPro" id="IPR011057">
    <property type="entry name" value="Mss4-like_sf"/>
</dbReference>
<evidence type="ECO:0000313" key="5">
    <source>
        <dbReference type="EMBL" id="KAK1753979.1"/>
    </source>
</evidence>
<proteinExistence type="inferred from homology"/>
<dbReference type="EMBL" id="MU839836">
    <property type="protein sequence ID" value="KAK1753979.1"/>
    <property type="molecule type" value="Genomic_DNA"/>
</dbReference>
<dbReference type="Pfam" id="PF04828">
    <property type="entry name" value="GFA"/>
    <property type="match status" value="2"/>
</dbReference>
<protein>
    <submittedName>
        <fullName evidence="5">Centromere protein V</fullName>
    </submittedName>
</protein>
<dbReference type="Gene3D" id="2.170.150.70">
    <property type="match status" value="2"/>
</dbReference>
<feature type="domain" description="CENP-V/GFA" evidence="4">
    <location>
        <begin position="7"/>
        <end position="121"/>
    </location>
</feature>
<evidence type="ECO:0000256" key="1">
    <source>
        <dbReference type="ARBA" id="ARBA00005495"/>
    </source>
</evidence>
<keyword evidence="6" id="KW-1185">Reference proteome</keyword>
<accession>A0AAJ0BAY2</accession>
<dbReference type="PANTHER" id="PTHR28620">
    <property type="entry name" value="CENTROMERE PROTEIN V"/>
    <property type="match status" value="1"/>
</dbReference>
<comment type="caution">
    <text evidence="5">The sequence shown here is derived from an EMBL/GenBank/DDBJ whole genome shotgun (WGS) entry which is preliminary data.</text>
</comment>
<dbReference type="InterPro" id="IPR006913">
    <property type="entry name" value="CENP-V/GFA"/>
</dbReference>
<keyword evidence="2" id="KW-0479">Metal-binding</keyword>
<dbReference type="GO" id="GO:0046872">
    <property type="term" value="F:metal ion binding"/>
    <property type="evidence" value="ECO:0007669"/>
    <property type="project" value="UniProtKB-KW"/>
</dbReference>
<dbReference type="SUPFAM" id="SSF51316">
    <property type="entry name" value="Mss4-like"/>
    <property type="match status" value="2"/>
</dbReference>
<evidence type="ECO:0000256" key="3">
    <source>
        <dbReference type="ARBA" id="ARBA00022833"/>
    </source>
</evidence>
<comment type="similarity">
    <text evidence="1">Belongs to the Gfa family.</text>
</comment>
<keyword evidence="3" id="KW-0862">Zinc</keyword>
<gene>
    <name evidence="5" type="ORF">QBC47DRAFT_385307</name>
</gene>
<name>A0AAJ0BAY2_9PEZI</name>
<evidence type="ECO:0000259" key="4">
    <source>
        <dbReference type="PROSITE" id="PS51891"/>
    </source>
</evidence>